<feature type="region of interest" description="Disordered" evidence="1">
    <location>
        <begin position="179"/>
        <end position="218"/>
    </location>
</feature>
<dbReference type="EMBL" id="NMUH01011685">
    <property type="protein sequence ID" value="MQM21862.1"/>
    <property type="molecule type" value="Genomic_DNA"/>
</dbReference>
<feature type="region of interest" description="Disordered" evidence="1">
    <location>
        <begin position="247"/>
        <end position="273"/>
    </location>
</feature>
<accession>A0A843XRV8</accession>
<evidence type="ECO:0000259" key="2">
    <source>
        <dbReference type="Pfam" id="PF14379"/>
    </source>
</evidence>
<dbReference type="AlphaFoldDB" id="A0A843XRV8"/>
<gene>
    <name evidence="3" type="ORF">Taro_054908</name>
</gene>
<evidence type="ECO:0000313" key="3">
    <source>
        <dbReference type="EMBL" id="MQM21862.1"/>
    </source>
</evidence>
<proteinExistence type="predicted"/>
<keyword evidence="4" id="KW-1185">Reference proteome</keyword>
<dbReference type="OrthoDB" id="1660006at2759"/>
<dbReference type="Proteomes" id="UP000652761">
    <property type="component" value="Unassembled WGS sequence"/>
</dbReference>
<sequence>MFGGQRGLQINEALEMQIEVQRRLHEQLEVQRHLQLRIEAQGKYLQSVLEKAEVTLGKQNLGSEGLEAAKVQLSELVSKASHGCLNSTFPEPKEQATMYNLQSQRNQLTDSPADSCLTSCDGAQKGHGIRMGLRTYHDDSPLYMNQTGENRLHQNQPMWADALRECRISSPSMANDLGRGIFPSERDFRGPEKTTLPSLRDCREQSTGNSIQGNKGGEATILEGRGKREMETLYFEQLNSKRTAFQLQEKKRQGQASVMTGLDLNANDEHDAA</sequence>
<dbReference type="InterPro" id="IPR025756">
    <property type="entry name" value="Myb_CC_LHEQLE"/>
</dbReference>
<dbReference type="GO" id="GO:0003700">
    <property type="term" value="F:DNA-binding transcription factor activity"/>
    <property type="evidence" value="ECO:0007669"/>
    <property type="project" value="InterPro"/>
</dbReference>
<evidence type="ECO:0000313" key="4">
    <source>
        <dbReference type="Proteomes" id="UP000652761"/>
    </source>
</evidence>
<dbReference type="InterPro" id="IPR046955">
    <property type="entry name" value="PHR1-like"/>
</dbReference>
<reference evidence="3" key="1">
    <citation type="submission" date="2017-07" db="EMBL/GenBank/DDBJ databases">
        <title>Taro Niue Genome Assembly and Annotation.</title>
        <authorList>
            <person name="Atibalentja N."/>
            <person name="Keating K."/>
            <person name="Fields C.J."/>
        </authorList>
    </citation>
    <scope>NUCLEOTIDE SEQUENCE</scope>
    <source>
        <strain evidence="3">Niue_2</strain>
        <tissue evidence="3">Leaf</tissue>
    </source>
</reference>
<comment type="caution">
    <text evidence="3">The sequence shown here is derived from an EMBL/GenBank/DDBJ whole genome shotgun (WGS) entry which is preliminary data.</text>
</comment>
<protein>
    <recommendedName>
        <fullName evidence="2">MYB-CC type transcription factor LHEQLE-containing domain-containing protein</fullName>
    </recommendedName>
</protein>
<dbReference type="PANTHER" id="PTHR31499:SF2">
    <property type="entry name" value="MYB-RELATED PROTEIN 2"/>
    <property type="match status" value="1"/>
</dbReference>
<name>A0A843XRV8_COLES</name>
<dbReference type="Pfam" id="PF14379">
    <property type="entry name" value="Myb_CC_LHEQLE"/>
    <property type="match status" value="1"/>
</dbReference>
<evidence type="ECO:0000256" key="1">
    <source>
        <dbReference type="SAM" id="MobiDB-lite"/>
    </source>
</evidence>
<dbReference type="PANTHER" id="PTHR31499">
    <property type="entry name" value="MYB FAMILY TRANSCRIPTION FACTOR PHL11"/>
    <property type="match status" value="1"/>
</dbReference>
<feature type="domain" description="MYB-CC type transcription factor LHEQLE-containing" evidence="2">
    <location>
        <begin position="8"/>
        <end position="53"/>
    </location>
</feature>
<organism evidence="3 4">
    <name type="scientific">Colocasia esculenta</name>
    <name type="common">Wild taro</name>
    <name type="synonym">Arum esculentum</name>
    <dbReference type="NCBI Taxonomy" id="4460"/>
    <lineage>
        <taxon>Eukaryota</taxon>
        <taxon>Viridiplantae</taxon>
        <taxon>Streptophyta</taxon>
        <taxon>Embryophyta</taxon>
        <taxon>Tracheophyta</taxon>
        <taxon>Spermatophyta</taxon>
        <taxon>Magnoliopsida</taxon>
        <taxon>Liliopsida</taxon>
        <taxon>Araceae</taxon>
        <taxon>Aroideae</taxon>
        <taxon>Colocasieae</taxon>
        <taxon>Colocasia</taxon>
    </lineage>
</organism>